<feature type="transmembrane region" description="Helical" evidence="1">
    <location>
        <begin position="466"/>
        <end position="487"/>
    </location>
</feature>
<keyword evidence="1" id="KW-0812">Transmembrane</keyword>
<evidence type="ECO:0000256" key="1">
    <source>
        <dbReference type="SAM" id="Phobius"/>
    </source>
</evidence>
<sequence length="490" mass="57198">MQLITSLFKLFFGNIPSINKSEDIESFKASSSAALIKLPSKEQLITCLEGFPIRDSVILDIDLDENEPVTFYKNQDIQSFYDQVQTFIDIKDDNSIFTLKLTINKNCMNNKISVYCLESLKEYIHGLSLHGLLYTVNKLVSKNNYIYLLIQDNGTSFEMATQSIILTSEEAGHTQLTESINREKLISNRNSISNFINSSEYNLIPNDFYLIKRSADQDINELFDKICFIISTAFIADISKIHGDNQFYYRYNGYKTIENEIDYKVDTLNNSVVLFNIFSWIYNEGNLSDKIGLSRNMITLHHKVNDNETNLKDNTLNSILSGYEIYLKENVEQYIDIKNKISEFLIDMSQKSSELVRAMTDSIKNNNLLFLSFFLSIVVFNSLSENKFKDIFTKDITYISYGILFISMIYLIISIVITNIEIKRFQQQFFQMKELYNDILDEEDLKNIFKEDILNNDIKYIERKTVWWSIFWLFEIVLIFLTVVILSKFP</sequence>
<keyword evidence="1" id="KW-1133">Transmembrane helix</keyword>
<protein>
    <submittedName>
        <fullName evidence="2">Uncharacterized protein</fullName>
    </submittedName>
</protein>
<name>A0ABZ2ZLT5_9BACI</name>
<accession>A0ABZ2ZLT5</accession>
<gene>
    <name evidence="2" type="ORF">AADC60_08090</name>
</gene>
<dbReference type="RefSeq" id="WP_342026035.1">
    <property type="nucleotide sequence ID" value="NZ_CP151651.1"/>
</dbReference>
<keyword evidence="1" id="KW-0472">Membrane</keyword>
<organism evidence="2 3">
    <name type="scientific">Cytobacillus pseudoceanisediminis</name>
    <dbReference type="NCBI Taxonomy" id="3051614"/>
    <lineage>
        <taxon>Bacteria</taxon>
        <taxon>Bacillati</taxon>
        <taxon>Bacillota</taxon>
        <taxon>Bacilli</taxon>
        <taxon>Bacillales</taxon>
        <taxon>Bacillaceae</taxon>
        <taxon>Cytobacillus</taxon>
    </lineage>
</organism>
<feature type="transmembrane region" description="Helical" evidence="1">
    <location>
        <begin position="396"/>
        <end position="417"/>
    </location>
</feature>
<dbReference type="EMBL" id="CP151651">
    <property type="protein sequence ID" value="WZP09072.1"/>
    <property type="molecule type" value="Genomic_DNA"/>
</dbReference>
<feature type="transmembrane region" description="Helical" evidence="1">
    <location>
        <begin position="367"/>
        <end position="384"/>
    </location>
</feature>
<reference evidence="2 3" key="1">
    <citation type="submission" date="2024-04" db="EMBL/GenBank/DDBJ databases">
        <title>Screening of coral probiotics and analysis of their probiotic properties.</title>
        <authorList>
            <person name="Wang S."/>
        </authorList>
    </citation>
    <scope>NUCLEOTIDE SEQUENCE [LARGE SCALE GENOMIC DNA]</scope>
    <source>
        <strain evidence="2 3">GXU-Z9</strain>
    </source>
</reference>
<evidence type="ECO:0000313" key="3">
    <source>
        <dbReference type="Proteomes" id="UP001472074"/>
    </source>
</evidence>
<dbReference type="Proteomes" id="UP001472074">
    <property type="component" value="Chromosome"/>
</dbReference>
<proteinExistence type="predicted"/>
<keyword evidence="3" id="KW-1185">Reference proteome</keyword>
<evidence type="ECO:0000313" key="2">
    <source>
        <dbReference type="EMBL" id="WZP09072.1"/>
    </source>
</evidence>